<protein>
    <submittedName>
        <fullName evidence="1">Uncharacterized protein</fullName>
    </submittedName>
</protein>
<dbReference type="OrthoDB" id="10042898at2759"/>
<gene>
    <name evidence="1" type="ORF">RFH988_LOCUS28375</name>
</gene>
<organism evidence="1 2">
    <name type="scientific">Rotaria sordida</name>
    <dbReference type="NCBI Taxonomy" id="392033"/>
    <lineage>
        <taxon>Eukaryota</taxon>
        <taxon>Metazoa</taxon>
        <taxon>Spiralia</taxon>
        <taxon>Gnathifera</taxon>
        <taxon>Rotifera</taxon>
        <taxon>Eurotatoria</taxon>
        <taxon>Bdelloidea</taxon>
        <taxon>Philodinida</taxon>
        <taxon>Philodinidae</taxon>
        <taxon>Rotaria</taxon>
    </lineage>
</organism>
<comment type="caution">
    <text evidence="1">The sequence shown here is derived from an EMBL/GenBank/DDBJ whole genome shotgun (WGS) entry which is preliminary data.</text>
</comment>
<dbReference type="EMBL" id="CAJNOO010002512">
    <property type="protein sequence ID" value="CAF1274664.1"/>
    <property type="molecule type" value="Genomic_DNA"/>
</dbReference>
<dbReference type="Proteomes" id="UP000663882">
    <property type="component" value="Unassembled WGS sequence"/>
</dbReference>
<evidence type="ECO:0000313" key="2">
    <source>
        <dbReference type="Proteomes" id="UP000663882"/>
    </source>
</evidence>
<sequence>MNQQIYYKEIIGVCVDSKEQKIKTSKDNLIQNNSTIFIYLIQMINSLLENTFLHSSLTISNYYAIKIEMMNYSTNTAEHLTSPISIHDESIHSINNTELLSGMQYPYDECQSYINNITHSPLINRRGSFQHSSSTNAMDLLAHQTILPNIHQYPINQDLNPEHIHRPTNEHITYRQDVAIRYLQPPTPPPPGPVVIREIRAPAPPEAPPLVIRQRPNAPLTPPPVVIREHPPLPPPIVPPHTVNKVLPPPPPLPRKVIIERQAPLPQKPQSVIIEKWLPYRPPPDRRVVVERAPPIMPRPIQKNTIITYDAPHVDLVKNVHHLGVVRADPHLYMVQYGSHLASNEYVRHTMEKFCLGNNYMQMIQMQTTPHLPLMNSNHLQTNYAHINRQQSMTVGGQNTSNIYHVQDENLEETILPNQLHSSLDGLNNTEILQ</sequence>
<accession>A0A815BSU5</accession>
<proteinExistence type="predicted"/>
<reference evidence="1" key="1">
    <citation type="submission" date="2021-02" db="EMBL/GenBank/DDBJ databases">
        <authorList>
            <person name="Nowell W R."/>
        </authorList>
    </citation>
    <scope>NUCLEOTIDE SEQUENCE</scope>
</reference>
<dbReference type="AlphaFoldDB" id="A0A815BSU5"/>
<name>A0A815BSU5_9BILA</name>
<evidence type="ECO:0000313" key="1">
    <source>
        <dbReference type="EMBL" id="CAF1274664.1"/>
    </source>
</evidence>